<comment type="caution">
    <text evidence="6">The sequence shown here is derived from an EMBL/GenBank/DDBJ whole genome shotgun (WGS) entry which is preliminary data.</text>
</comment>
<dbReference type="PROSITE" id="PS50002">
    <property type="entry name" value="SH3"/>
    <property type="match status" value="1"/>
</dbReference>
<evidence type="ECO:0000256" key="3">
    <source>
        <dbReference type="PROSITE-ProRule" id="PRU00192"/>
    </source>
</evidence>
<dbReference type="Pfam" id="PF14603">
    <property type="entry name" value="hSH3"/>
    <property type="match status" value="2"/>
</dbReference>
<dbReference type="GO" id="GO:0005886">
    <property type="term" value="C:plasma membrane"/>
    <property type="evidence" value="ECO:0007669"/>
    <property type="project" value="InterPro"/>
</dbReference>
<evidence type="ECO:0000256" key="2">
    <source>
        <dbReference type="ARBA" id="ARBA00022553"/>
    </source>
</evidence>
<feature type="domain" description="SH3" evidence="5">
    <location>
        <begin position="465"/>
        <end position="526"/>
    </location>
</feature>
<keyword evidence="1 3" id="KW-0728">SH3 domain</keyword>
<dbReference type="InterPro" id="IPR043443">
    <property type="entry name" value="FYB1/2-like"/>
</dbReference>
<dbReference type="GO" id="GO:0072659">
    <property type="term" value="P:protein localization to plasma membrane"/>
    <property type="evidence" value="ECO:0007669"/>
    <property type="project" value="TreeGrafter"/>
</dbReference>
<dbReference type="PANTHER" id="PTHR16830">
    <property type="entry name" value="SH2 CONTAINING ADAPTOR PRAM-1 RELATED"/>
    <property type="match status" value="1"/>
</dbReference>
<feature type="compositionally biased region" description="Low complexity" evidence="4">
    <location>
        <begin position="138"/>
        <end position="149"/>
    </location>
</feature>
<feature type="compositionally biased region" description="Pro residues" evidence="4">
    <location>
        <begin position="128"/>
        <end position="137"/>
    </location>
</feature>
<dbReference type="InterPro" id="IPR001452">
    <property type="entry name" value="SH3_domain"/>
</dbReference>
<dbReference type="AlphaFoldDB" id="A0A0P7ULJ4"/>
<dbReference type="STRING" id="113540.ENSSFOP00015030905"/>
<feature type="non-terminal residue" evidence="6">
    <location>
        <position position="1"/>
    </location>
</feature>
<feature type="compositionally biased region" description="Basic and acidic residues" evidence="4">
    <location>
        <begin position="238"/>
        <end position="249"/>
    </location>
</feature>
<feature type="region of interest" description="Disordered" evidence="4">
    <location>
        <begin position="15"/>
        <end position="457"/>
    </location>
</feature>
<gene>
    <name evidence="6" type="ORF">Z043_111792</name>
</gene>
<dbReference type="SUPFAM" id="SSF50044">
    <property type="entry name" value="SH3-domain"/>
    <property type="match status" value="2"/>
</dbReference>
<feature type="compositionally biased region" description="Low complexity" evidence="4">
    <location>
        <begin position="105"/>
        <end position="124"/>
    </location>
</feature>
<name>A0A0P7ULJ4_SCLFO</name>
<organism evidence="6 7">
    <name type="scientific">Scleropages formosus</name>
    <name type="common">Asian bonytongue</name>
    <name type="synonym">Osteoglossum formosum</name>
    <dbReference type="NCBI Taxonomy" id="113540"/>
    <lineage>
        <taxon>Eukaryota</taxon>
        <taxon>Metazoa</taxon>
        <taxon>Chordata</taxon>
        <taxon>Craniata</taxon>
        <taxon>Vertebrata</taxon>
        <taxon>Euteleostomi</taxon>
        <taxon>Actinopterygii</taxon>
        <taxon>Neopterygii</taxon>
        <taxon>Teleostei</taxon>
        <taxon>Osteoglossocephala</taxon>
        <taxon>Osteoglossomorpha</taxon>
        <taxon>Osteoglossiformes</taxon>
        <taxon>Osteoglossidae</taxon>
        <taxon>Scleropages</taxon>
    </lineage>
</organism>
<dbReference type="GO" id="GO:0050852">
    <property type="term" value="P:T cell receptor signaling pathway"/>
    <property type="evidence" value="ECO:0007669"/>
    <property type="project" value="TreeGrafter"/>
</dbReference>
<evidence type="ECO:0000256" key="1">
    <source>
        <dbReference type="ARBA" id="ARBA00022443"/>
    </source>
</evidence>
<dbReference type="PANTHER" id="PTHR16830:SF12">
    <property type="entry name" value="PDZ DOMAIN-CONTAINING PROTEIN"/>
    <property type="match status" value="1"/>
</dbReference>
<feature type="compositionally biased region" description="Polar residues" evidence="4">
    <location>
        <begin position="29"/>
        <end position="38"/>
    </location>
</feature>
<dbReference type="Gene3D" id="2.30.30.40">
    <property type="entry name" value="SH3 Domains"/>
    <property type="match status" value="2"/>
</dbReference>
<feature type="compositionally biased region" description="Acidic residues" evidence="4">
    <location>
        <begin position="608"/>
        <end position="617"/>
    </location>
</feature>
<feature type="compositionally biased region" description="Polar residues" evidence="4">
    <location>
        <begin position="216"/>
        <end position="225"/>
    </location>
</feature>
<evidence type="ECO:0000313" key="6">
    <source>
        <dbReference type="EMBL" id="KPP69450.1"/>
    </source>
</evidence>
<feature type="compositionally biased region" description="Acidic residues" evidence="4">
    <location>
        <begin position="570"/>
        <end position="584"/>
    </location>
</feature>
<reference evidence="6 7" key="1">
    <citation type="submission" date="2015-08" db="EMBL/GenBank/DDBJ databases">
        <title>The genome of the Asian arowana (Scleropages formosus).</title>
        <authorList>
            <person name="Tan M.H."/>
            <person name="Gan H.M."/>
            <person name="Croft L.J."/>
            <person name="Austin C.M."/>
        </authorList>
    </citation>
    <scope>NUCLEOTIDE SEQUENCE [LARGE SCALE GENOMIC DNA]</scope>
    <source>
        <strain evidence="6">Aro1</strain>
    </source>
</reference>
<protein>
    <submittedName>
        <fullName evidence="6">FYN-binding protein-like</fullName>
    </submittedName>
</protein>
<feature type="compositionally biased region" description="Low complexity" evidence="4">
    <location>
        <begin position="174"/>
        <end position="196"/>
    </location>
</feature>
<evidence type="ECO:0000256" key="4">
    <source>
        <dbReference type="SAM" id="MobiDB-lite"/>
    </source>
</evidence>
<keyword evidence="2" id="KW-0597">Phosphoprotein</keyword>
<dbReference type="InterPro" id="IPR036028">
    <property type="entry name" value="SH3-like_dom_sf"/>
</dbReference>
<dbReference type="Proteomes" id="UP000034805">
    <property type="component" value="Unassembled WGS sequence"/>
</dbReference>
<evidence type="ECO:0000259" key="5">
    <source>
        <dbReference type="PROSITE" id="PS50002"/>
    </source>
</evidence>
<proteinExistence type="predicted"/>
<feature type="region of interest" description="Disordered" evidence="4">
    <location>
        <begin position="550"/>
        <end position="651"/>
    </location>
</feature>
<feature type="compositionally biased region" description="Basic and acidic residues" evidence="4">
    <location>
        <begin position="637"/>
        <end position="651"/>
    </location>
</feature>
<sequence>DNKADVKAIMARFNAGGNSMEGPPAGRSTVHSTLSTGLPGQARKTALESSLSGGTTAPKPNFLKGTVSTQSAPETPEFPRPKVQIGKFAGGLEAGKTGAMPETAKPTFPKTQPFKPKPMEPSTDTEPKTPPPKPPSQKPLLSATLSDPKPISPKPPPAQVKPSWVKDSSKVEDSGSSSSNSPAPPSKLALAPKPKSTLTAMRSQADEPSAGETGPKSFTGSSAKSSAFRAAQNAFNKENTEDTSHDRPKPLGSHDTSGPKTPIAKKPSLIKKPVTLASQKENKDPFAPKKNPLPNILVLGSPPVKPNRPPKVNLEKFKTAAEQSNSEGPGGLKKADRPPPPTFHPSNNAAPPIPSQLVAPSLPPRPTGGIIQPDPDENYDDVGVMNNPPPLPAGGHPSQKQKDSGSDEEMYEDLDDRWSSTDAKEQEKKEKGDKRKQEQEKKEQKDKDRKEQEIRKKFKITGPIQVIHKVKARVDCRGSKMDLTVKQGEPIEIIRIMDNPEGRWLGRTRDGSYGYVKTDTVDIDFDTLKRKSGTLTNQANFEPEVYDDVAPLEDSGSGVRGPGVVLPPPPDEDGDIYDELDDSDLNVRVPPPPQFTPDINADNHTATNDEDVYDDVDSQPSYPSSNALSSLPMTLKGKLDEKDPKKQKKFEKEEKEFRKKFKFDGEIQVLYQVKVLPSLSIKKWVGKDLPLRPGETLDVIVKPVDNKLVCRNEEGKCEFLLLFRQWAGSRMEWNVDLLPEWDTNVSPREHLGFQWTLHG</sequence>
<feature type="compositionally biased region" description="Pro residues" evidence="4">
    <location>
        <begin position="150"/>
        <end position="159"/>
    </location>
</feature>
<feature type="compositionally biased region" description="Polar residues" evidence="4">
    <location>
        <begin position="618"/>
        <end position="632"/>
    </location>
</feature>
<dbReference type="EMBL" id="JARO02003954">
    <property type="protein sequence ID" value="KPP69450.1"/>
    <property type="molecule type" value="Genomic_DNA"/>
</dbReference>
<feature type="compositionally biased region" description="Acidic residues" evidence="4">
    <location>
        <begin position="406"/>
        <end position="415"/>
    </location>
</feature>
<accession>A0A0P7ULJ4</accession>
<feature type="compositionally biased region" description="Basic and acidic residues" evidence="4">
    <location>
        <begin position="416"/>
        <end position="455"/>
    </location>
</feature>
<dbReference type="InterPro" id="IPR029294">
    <property type="entry name" value="hSH3"/>
</dbReference>
<evidence type="ECO:0000313" key="7">
    <source>
        <dbReference type="Proteomes" id="UP000034805"/>
    </source>
</evidence>
<dbReference type="FunFam" id="2.30.30.40:FF:000133">
    <property type="entry name" value="FYN-binding protein-like isoform X2"/>
    <property type="match status" value="1"/>
</dbReference>
<dbReference type="GO" id="GO:0007229">
    <property type="term" value="P:integrin-mediated signaling pathway"/>
    <property type="evidence" value="ECO:0007669"/>
    <property type="project" value="InterPro"/>
</dbReference>